<feature type="domain" description="DNA2/NAM7 helicase helicase" evidence="1">
    <location>
        <begin position="356"/>
        <end position="436"/>
    </location>
</feature>
<name>A0A5B9D5T4_9ARCH</name>
<dbReference type="GO" id="GO:0016787">
    <property type="term" value="F:hydrolase activity"/>
    <property type="evidence" value="ECO:0007669"/>
    <property type="project" value="UniProtKB-KW"/>
</dbReference>
<accession>A0A5B9D5T4</accession>
<dbReference type="EMBL" id="CP042905">
    <property type="protein sequence ID" value="QEE14498.1"/>
    <property type="molecule type" value="Genomic_DNA"/>
</dbReference>
<dbReference type="KEGG" id="psyt:DSAG12_00311"/>
<dbReference type="InterPro" id="IPR045055">
    <property type="entry name" value="DNA2/NAM7-like"/>
</dbReference>
<dbReference type="CDD" id="cd18808">
    <property type="entry name" value="SF1_C_Upf1"/>
    <property type="match status" value="1"/>
</dbReference>
<feature type="domain" description="DNA2/NAM7 helicase-like C-terminal" evidence="2">
    <location>
        <begin position="669"/>
        <end position="857"/>
    </location>
</feature>
<reference evidence="3 4" key="2">
    <citation type="journal article" date="2024" name="Int. J. Syst. Evol. Microbiol.">
        <title>Promethearchaeum syntrophicum gen. nov., sp. nov., an anaerobic, obligately syntrophic archaeon, the first isolate of the lineage 'Asgard' archaea, and proposal of the new archaeal phylum Promethearchaeota phyl. nov. and kingdom Promethearchaeati regn. nov.</title>
        <authorList>
            <person name="Imachi H."/>
            <person name="Nobu M.K."/>
            <person name="Kato S."/>
            <person name="Takaki Y."/>
            <person name="Miyazaki M."/>
            <person name="Miyata M."/>
            <person name="Ogawara M."/>
            <person name="Saito Y."/>
            <person name="Sakai S."/>
            <person name="Tahara Y.O."/>
            <person name="Takano Y."/>
            <person name="Tasumi E."/>
            <person name="Uematsu K."/>
            <person name="Yoshimura T."/>
            <person name="Itoh T."/>
            <person name="Ohkuma M."/>
            <person name="Takai K."/>
        </authorList>
    </citation>
    <scope>NUCLEOTIDE SEQUENCE [LARGE SCALE GENOMIC DNA]</scope>
    <source>
        <strain evidence="3 4">MK-D1</strain>
    </source>
</reference>
<dbReference type="PANTHER" id="PTHR10887">
    <property type="entry name" value="DNA2/NAM7 HELICASE FAMILY"/>
    <property type="match status" value="1"/>
</dbReference>
<proteinExistence type="predicted"/>
<evidence type="ECO:0000259" key="1">
    <source>
        <dbReference type="Pfam" id="PF13086"/>
    </source>
</evidence>
<reference evidence="3 4" key="1">
    <citation type="journal article" date="2020" name="Nature">
        <title>Isolation of an archaeon at the prokaryote-eukaryote interface.</title>
        <authorList>
            <person name="Imachi H."/>
            <person name="Nobu M.K."/>
            <person name="Nakahara N."/>
            <person name="Morono Y."/>
            <person name="Ogawara M."/>
            <person name="Takaki Y."/>
            <person name="Takano Y."/>
            <person name="Uematsu K."/>
            <person name="Ikuta T."/>
            <person name="Ito M."/>
            <person name="Matsui Y."/>
            <person name="Miyazaki M."/>
            <person name="Murata K."/>
            <person name="Saito Y."/>
            <person name="Sakai S."/>
            <person name="Song C."/>
            <person name="Tasumi E."/>
            <person name="Yamanaka Y."/>
            <person name="Yamaguchi T."/>
            <person name="Kamagata Y."/>
            <person name="Tamaki H."/>
            <person name="Takai K."/>
        </authorList>
    </citation>
    <scope>NUCLEOTIDE SEQUENCE [LARGE SCALE GENOMIC DNA]</scope>
    <source>
        <strain evidence="3 4">MK-D1</strain>
    </source>
</reference>
<dbReference type="InterPro" id="IPR047187">
    <property type="entry name" value="SF1_C_Upf1"/>
</dbReference>
<keyword evidence="4" id="KW-1185">Reference proteome</keyword>
<evidence type="ECO:0000259" key="2">
    <source>
        <dbReference type="Pfam" id="PF13087"/>
    </source>
</evidence>
<dbReference type="Proteomes" id="UP000321408">
    <property type="component" value="Chromosome"/>
</dbReference>
<evidence type="ECO:0000313" key="3">
    <source>
        <dbReference type="EMBL" id="QEE14498.1"/>
    </source>
</evidence>
<dbReference type="GeneID" id="41328314"/>
<dbReference type="GO" id="GO:0003678">
    <property type="term" value="F:DNA helicase activity"/>
    <property type="evidence" value="ECO:0007669"/>
    <property type="project" value="UniProtKB-EC"/>
</dbReference>
<evidence type="ECO:0000313" key="4">
    <source>
        <dbReference type="Proteomes" id="UP000321408"/>
    </source>
</evidence>
<dbReference type="InterPro" id="IPR027417">
    <property type="entry name" value="P-loop_NTPase"/>
</dbReference>
<dbReference type="Pfam" id="PF13087">
    <property type="entry name" value="AAA_12"/>
    <property type="match status" value="1"/>
</dbReference>
<dbReference type="RefSeq" id="WP_147661451.1">
    <property type="nucleotide sequence ID" value="NZ_CP042905.2"/>
</dbReference>
<protein>
    <submittedName>
        <fullName evidence="3">AAA domain-containing protein</fullName>
    </submittedName>
</protein>
<dbReference type="InterPro" id="IPR041679">
    <property type="entry name" value="DNA2/NAM7-like_C"/>
</dbReference>
<feature type="domain" description="DNA2/NAM7 helicase helicase" evidence="1">
    <location>
        <begin position="230"/>
        <end position="330"/>
    </location>
</feature>
<gene>
    <name evidence="3" type="ORF">DSAG12_00311</name>
</gene>
<dbReference type="AlphaFoldDB" id="A0A5B9D5T4"/>
<dbReference type="OrthoDB" id="45637at2157"/>
<organism evidence="3 4">
    <name type="scientific">Promethearchaeum syntrophicum</name>
    <dbReference type="NCBI Taxonomy" id="2594042"/>
    <lineage>
        <taxon>Archaea</taxon>
        <taxon>Promethearchaeati</taxon>
        <taxon>Promethearchaeota</taxon>
        <taxon>Promethearchaeia</taxon>
        <taxon>Promethearchaeales</taxon>
        <taxon>Promethearchaeaceae</taxon>
        <taxon>Promethearchaeum</taxon>
    </lineage>
</organism>
<dbReference type="PANTHER" id="PTHR10887:SF495">
    <property type="entry name" value="HELICASE SENATAXIN ISOFORM X1-RELATED"/>
    <property type="match status" value="1"/>
</dbReference>
<sequence length="886" mass="104435">MSSHLFYENLPEIDNMSQFRRDVYYKLLDFINYLNTAKYARKKHSVKINYHVMTPQEVQQMFQDLNYRYYEIYGYEMNFGEESLNENLSHNYPKNDQSEGVYVKIFDETNRADENLFEDFLKSQSVVDHETDHYIEEEQINVINKYPLFNVIQLEREPNADSPYLYITPNIYILNTQLYSIYNLQAKPRRAHRPILRLFEQKENSSWPSVSDINPIQRWYFLDNNEFPGNSVQQDFVRKALNSPDFAILEGPPGSGKTKTICELVIQAIEAGQRVLLCASTHVAVDNVLEKLMDRDEVIAVRIGKKSNKRISPSVKKYLLSERTRTEKERLIEKLTELDNQRNSGQDYYLHILKSDEGESEIQRMILDNANLVCGTMLGILKHPDIEEERNSPQAVFDMLIIDEASKTTFQEFIVPALFCKKWILVGDPKQLSPFVDDMEVRKSIDGFLPEIHQIICKDCFCCWKHEDFNLIVAEVDEHIRDLYKRQLDTLELEYIDLDSLGALEELSNWIILGAQIIIGSPEQVQSIANILPNDAFLRGTGFSSQMDASYEYWKKNKQNQFTADRTKGNFGKLLAWRLILEYGLRYAENDLMRQELRDDMKVLKPLWYEDESLLEKFDKNLSNMKKVAFPSVLELLKEGFYENRNDRDSWHTVIKNGFDESDLIPRYEKLRYNHRMHSQISEFPRVKIYENDALIDNPNIDRIRKWTYPHYSRRSLWISVLERNDNRTNINFPETQVILEELELFLEWSQFNPNLDHPQRFWEVAVLTFYSNQEDLLTNLITRKYGIRRGINEFILRPYNVKITICTGDRFQGHEADVVFISFVKTTSIGFLNSINRLNVGITRPRYQLVMIGNKKFFLDQRISPILHNLAQIEGNISLETRQRK</sequence>
<dbReference type="Gene3D" id="3.40.50.300">
    <property type="entry name" value="P-loop containing nucleotide triphosphate hydrolases"/>
    <property type="match status" value="2"/>
</dbReference>
<dbReference type="InterPro" id="IPR041677">
    <property type="entry name" value="DNA2/NAM7_AAA_11"/>
</dbReference>
<dbReference type="Pfam" id="PF13086">
    <property type="entry name" value="AAA_11"/>
    <property type="match status" value="2"/>
</dbReference>
<dbReference type="SUPFAM" id="SSF52540">
    <property type="entry name" value="P-loop containing nucleoside triphosphate hydrolases"/>
    <property type="match status" value="2"/>
</dbReference>